<dbReference type="PROSITE" id="PS50132">
    <property type="entry name" value="RGS"/>
    <property type="match status" value="1"/>
</dbReference>
<dbReference type="Pfam" id="PF00615">
    <property type="entry name" value="RGS"/>
    <property type="match status" value="1"/>
</dbReference>
<dbReference type="InterPro" id="IPR046995">
    <property type="entry name" value="RGS10/12/14-like"/>
</dbReference>
<dbReference type="InterPro" id="IPR016137">
    <property type="entry name" value="RGS"/>
</dbReference>
<dbReference type="InterPro" id="IPR011993">
    <property type="entry name" value="PH-like_dom_sf"/>
</dbReference>
<sequence length="500" mass="57531">MSTQYLFSSPKQNLGDKALNSSQPLSQYFLVLIGSVDVDPFSSNPFDVITSAVNKLCEKTIIVHTVLMNICPDKITYATKSSCSSFPSNLTECVVLHKENRQLFGVIQREKSGQTKCYVFGADEQLIFHSVHAKYTSRHKITCTPSYKRGENYGSFCDQFPHCARPVLDSMEFMRNAPKILIPERVCYTHLALNDSKISAFTVETDDSIYSVTRRFNNNGIYKAKSSTLNYIRRSPIVDSDIVEKQKSVSNIQNYVKKDSITDLKPGMLELHRLNNIRIPRLNSKIRNEKNNSLKMQSVNVSVRHTLRNYGTTGLLRQHSQSHRLNKWHQQRQSETSILNNEACGVYNDHHLPSFEEIFTNSELRSSFRKSMDRLANDIYKKFFAPESKEQVNIDNEVLKVIENAISSNQISSDLYLSAQKQVRSMLRFDCWPRYIAKIKEAPLTTNQKQHHSLLHGWKERFLRLKKSGSPDGLIIRPKSGRKDPLLRRSKSFSVVLHWR</sequence>
<evidence type="ECO:0000313" key="3">
    <source>
        <dbReference type="WBParaSite" id="SMUV_0000295301-mRNA-1"/>
    </source>
</evidence>
<dbReference type="PANTHER" id="PTHR45945:SF3">
    <property type="entry name" value="REGULATOR OF G-PROTEIN SIGNALING LOCO"/>
    <property type="match status" value="1"/>
</dbReference>
<feature type="domain" description="RGS" evidence="1">
    <location>
        <begin position="355"/>
        <end position="436"/>
    </location>
</feature>
<protein>
    <submittedName>
        <fullName evidence="3">RGS domain-containing protein</fullName>
    </submittedName>
</protein>
<dbReference type="GO" id="GO:0008277">
    <property type="term" value="P:regulation of G protein-coupled receptor signaling pathway"/>
    <property type="evidence" value="ECO:0007669"/>
    <property type="project" value="TreeGrafter"/>
</dbReference>
<reference evidence="3" key="1">
    <citation type="submission" date="2016-04" db="UniProtKB">
        <authorList>
            <consortium name="WormBaseParasite"/>
        </authorList>
    </citation>
    <scope>IDENTIFICATION</scope>
</reference>
<dbReference type="PANTHER" id="PTHR45945">
    <property type="entry name" value="REGULATOR OF G-PROTEIN SIGNALING LOCO"/>
    <property type="match status" value="1"/>
</dbReference>
<accession>A0A0N5AFA7</accession>
<dbReference type="PRINTS" id="PR01301">
    <property type="entry name" value="RGSPROTEIN"/>
</dbReference>
<dbReference type="SUPFAM" id="SSF48097">
    <property type="entry name" value="Regulator of G-protein signaling, RGS"/>
    <property type="match status" value="1"/>
</dbReference>
<dbReference type="Gene3D" id="2.30.29.30">
    <property type="entry name" value="Pleckstrin-homology domain (PH domain)/Phosphotyrosine-binding domain (PTB)"/>
    <property type="match status" value="1"/>
</dbReference>
<dbReference type="InterPro" id="IPR036305">
    <property type="entry name" value="RGS_sf"/>
</dbReference>
<proteinExistence type="predicted"/>
<dbReference type="Proteomes" id="UP000046393">
    <property type="component" value="Unplaced"/>
</dbReference>
<dbReference type="GO" id="GO:0005634">
    <property type="term" value="C:nucleus"/>
    <property type="evidence" value="ECO:0007669"/>
    <property type="project" value="TreeGrafter"/>
</dbReference>
<dbReference type="GO" id="GO:0005096">
    <property type="term" value="F:GTPase activator activity"/>
    <property type="evidence" value="ECO:0007669"/>
    <property type="project" value="InterPro"/>
</dbReference>
<dbReference type="STRING" id="451379.A0A0N5AFA7"/>
<evidence type="ECO:0000259" key="1">
    <source>
        <dbReference type="PROSITE" id="PS50132"/>
    </source>
</evidence>
<evidence type="ECO:0000313" key="2">
    <source>
        <dbReference type="Proteomes" id="UP000046393"/>
    </source>
</evidence>
<dbReference type="WBParaSite" id="SMUV_0000295301-mRNA-1">
    <property type="protein sequence ID" value="SMUV_0000295301-mRNA-1"/>
    <property type="gene ID" value="SMUV_0000295301"/>
</dbReference>
<name>A0A0N5AFA7_9BILA</name>
<organism evidence="2 3">
    <name type="scientific">Syphacia muris</name>
    <dbReference type="NCBI Taxonomy" id="451379"/>
    <lineage>
        <taxon>Eukaryota</taxon>
        <taxon>Metazoa</taxon>
        <taxon>Ecdysozoa</taxon>
        <taxon>Nematoda</taxon>
        <taxon>Chromadorea</taxon>
        <taxon>Rhabditida</taxon>
        <taxon>Spirurina</taxon>
        <taxon>Oxyuridomorpha</taxon>
        <taxon>Oxyuroidea</taxon>
        <taxon>Oxyuridae</taxon>
        <taxon>Syphacia</taxon>
    </lineage>
</organism>
<dbReference type="GO" id="GO:0005886">
    <property type="term" value="C:plasma membrane"/>
    <property type="evidence" value="ECO:0007669"/>
    <property type="project" value="TreeGrafter"/>
</dbReference>
<dbReference type="SUPFAM" id="SSF50729">
    <property type="entry name" value="PH domain-like"/>
    <property type="match status" value="1"/>
</dbReference>
<dbReference type="InterPro" id="IPR044926">
    <property type="entry name" value="RGS_subdomain_2"/>
</dbReference>
<keyword evidence="2" id="KW-1185">Reference proteome</keyword>
<dbReference type="Gene3D" id="1.10.167.10">
    <property type="entry name" value="Regulator of G-protein Signalling 4, domain 2"/>
    <property type="match status" value="1"/>
</dbReference>
<dbReference type="AlphaFoldDB" id="A0A0N5AFA7"/>
<dbReference type="GO" id="GO:0005737">
    <property type="term" value="C:cytoplasm"/>
    <property type="evidence" value="ECO:0007669"/>
    <property type="project" value="TreeGrafter"/>
</dbReference>